<comment type="subcellular location">
    <subcellularLocation>
        <location evidence="1">Cytoplasmic vesicle</location>
        <location evidence="1">Clathrin-coated vesicle</location>
    </subcellularLocation>
    <subcellularLocation>
        <location evidence="2">Golgi apparatus</location>
    </subcellularLocation>
</comment>
<dbReference type="RefSeq" id="XP_027330402.1">
    <property type="nucleotide sequence ID" value="XM_027474601.1"/>
</dbReference>
<dbReference type="GO" id="GO:0030276">
    <property type="term" value="F:clathrin binding"/>
    <property type="evidence" value="ECO:0007669"/>
    <property type="project" value="TreeGrafter"/>
</dbReference>
<dbReference type="SUPFAM" id="SSF48464">
    <property type="entry name" value="ENTH/VHS domain"/>
    <property type="match status" value="1"/>
</dbReference>
<dbReference type="Pfam" id="PF01417">
    <property type="entry name" value="ENTH"/>
    <property type="match status" value="1"/>
</dbReference>
<dbReference type="GO" id="GO:0005543">
    <property type="term" value="F:phospholipid binding"/>
    <property type="evidence" value="ECO:0007669"/>
    <property type="project" value="TreeGrafter"/>
</dbReference>
<protein>
    <submittedName>
        <fullName evidence="9">Clathrin interactor EPSIN 1 isoform X1</fullName>
    </submittedName>
</protein>
<feature type="compositionally biased region" description="Polar residues" evidence="6">
    <location>
        <begin position="293"/>
        <end position="304"/>
    </location>
</feature>
<keyword evidence="8" id="KW-1185">Reference proteome</keyword>
<evidence type="ECO:0000256" key="1">
    <source>
        <dbReference type="ARBA" id="ARBA00004132"/>
    </source>
</evidence>
<name>A0A8B8JGB6_ABRPR</name>
<dbReference type="InterPro" id="IPR013809">
    <property type="entry name" value="ENTH"/>
</dbReference>
<proteinExistence type="inferred from homology"/>
<evidence type="ECO:0000256" key="2">
    <source>
        <dbReference type="ARBA" id="ARBA00004555"/>
    </source>
</evidence>
<dbReference type="SMART" id="SM00273">
    <property type="entry name" value="ENTH"/>
    <property type="match status" value="1"/>
</dbReference>
<evidence type="ECO:0000256" key="6">
    <source>
        <dbReference type="SAM" id="MobiDB-lite"/>
    </source>
</evidence>
<feature type="compositionally biased region" description="Polar residues" evidence="6">
    <location>
        <begin position="241"/>
        <end position="261"/>
    </location>
</feature>
<sequence>MDFMKVFDQTVREIKREVNLKVLKVPEIEQKVLDATDNEPWGPHGTALAEIAQATKKFTECQMVMNVLWTRLGETGKDWRYVYKALAVIEYLVGHGSERAVDDIIEHTFQISALSSFEYVEPSGKDVGLNVRKKAENIVSLLNDRDKIHEARNKAAANRDKYVGVSSSGITYKSGSSSYGSYQSSGKYGGFGSRDGDRFSDSYRDKGSYEEQKDENDYPGKSRHAIASDDQENSFKKGSARSVSKSQENMSPRVSKSSTNAKVYDNYGSVSSQSSSVPANNTEDDMDDFDPRGTSTKASATSSNQVDLFGQDLIGDLMDAPTSVPVEKPATNNVSEVDLFADATFVSAAPHEDKGASSQPQAEVDLFSSQPAIPSVTPTVDLFSIPERVEQPDIKSENSGPMNNSTFDPFAAVPLNNFDGSDIFGDFTSQSDSVSSQPSNNVVSDSKHDNINGQSLADSKVSPKKDTFQVKSGIWADSLSRGLIDLNITAPKKVSLADVGIVGGLSDGSDEREKGPPPSFFMGRAMGSGSGLGMSNQQYQFTPSQPAAGDDIFSNLSSQQYQFGGFQK</sequence>
<feature type="region of interest" description="Disordered" evidence="6">
    <location>
        <begin position="190"/>
        <end position="304"/>
    </location>
</feature>
<dbReference type="GO" id="GO:0005886">
    <property type="term" value="C:plasma membrane"/>
    <property type="evidence" value="ECO:0007669"/>
    <property type="project" value="TreeGrafter"/>
</dbReference>
<organism evidence="8 9">
    <name type="scientific">Abrus precatorius</name>
    <name type="common">Indian licorice</name>
    <name type="synonym">Glycine abrus</name>
    <dbReference type="NCBI Taxonomy" id="3816"/>
    <lineage>
        <taxon>Eukaryota</taxon>
        <taxon>Viridiplantae</taxon>
        <taxon>Streptophyta</taxon>
        <taxon>Embryophyta</taxon>
        <taxon>Tracheophyta</taxon>
        <taxon>Spermatophyta</taxon>
        <taxon>Magnoliopsida</taxon>
        <taxon>eudicotyledons</taxon>
        <taxon>Gunneridae</taxon>
        <taxon>Pentapetalae</taxon>
        <taxon>rosids</taxon>
        <taxon>fabids</taxon>
        <taxon>Fabales</taxon>
        <taxon>Fabaceae</taxon>
        <taxon>Papilionoideae</taxon>
        <taxon>50 kb inversion clade</taxon>
        <taxon>NPAAA clade</taxon>
        <taxon>indigoferoid/millettioid clade</taxon>
        <taxon>Abreae</taxon>
        <taxon>Abrus</taxon>
    </lineage>
</organism>
<dbReference type="Gene3D" id="1.25.40.90">
    <property type="match status" value="1"/>
</dbReference>
<dbReference type="OrthoDB" id="4033880at2759"/>
<feature type="domain" description="ENTH" evidence="7">
    <location>
        <begin position="20"/>
        <end position="152"/>
    </location>
</feature>
<comment type="similarity">
    <text evidence="3">Belongs to the epsin family.</text>
</comment>
<evidence type="ECO:0000259" key="7">
    <source>
        <dbReference type="PROSITE" id="PS50942"/>
    </source>
</evidence>
<dbReference type="KEGG" id="aprc:113846400"/>
<keyword evidence="5" id="KW-0968">Cytoplasmic vesicle</keyword>
<dbReference type="PANTHER" id="PTHR12276">
    <property type="entry name" value="EPSIN/ENT-RELATED"/>
    <property type="match status" value="1"/>
</dbReference>
<evidence type="ECO:0000313" key="9">
    <source>
        <dbReference type="RefSeq" id="XP_027330402.1"/>
    </source>
</evidence>
<evidence type="ECO:0000256" key="5">
    <source>
        <dbReference type="ARBA" id="ARBA00023329"/>
    </source>
</evidence>
<feature type="compositionally biased region" description="Low complexity" evidence="6">
    <location>
        <begin position="429"/>
        <end position="444"/>
    </location>
</feature>
<dbReference type="GO" id="GO:0005768">
    <property type="term" value="C:endosome"/>
    <property type="evidence" value="ECO:0007669"/>
    <property type="project" value="TreeGrafter"/>
</dbReference>
<keyword evidence="4" id="KW-0333">Golgi apparatus</keyword>
<gene>
    <name evidence="9" type="primary">LOC113846400</name>
</gene>
<reference evidence="9" key="2">
    <citation type="submission" date="2025-08" db="UniProtKB">
        <authorList>
            <consortium name="RefSeq"/>
        </authorList>
    </citation>
    <scope>IDENTIFICATION</scope>
    <source>
        <tissue evidence="9">Young leaves</tissue>
    </source>
</reference>
<feature type="region of interest" description="Disordered" evidence="6">
    <location>
        <begin position="429"/>
        <end position="463"/>
    </location>
</feature>
<dbReference type="PANTHER" id="PTHR12276:SF45">
    <property type="entry name" value="CLATHRIN INTERACTOR 1"/>
    <property type="match status" value="1"/>
</dbReference>
<accession>A0A8B8JGB6</accession>
<reference evidence="8" key="1">
    <citation type="journal article" date="2019" name="Toxins">
        <title>Detection of Abrin-Like and Prepropulchellin-Like Toxin Genes and Transcripts Using Whole Genome Sequencing and Full-Length Transcript Sequencing of Abrus precatorius.</title>
        <authorList>
            <person name="Hovde B.T."/>
            <person name="Daligault H.E."/>
            <person name="Hanschen E.R."/>
            <person name="Kunde Y.A."/>
            <person name="Johnson M.B."/>
            <person name="Starkenburg S.R."/>
            <person name="Johnson S.L."/>
        </authorList>
    </citation>
    <scope>NUCLEOTIDE SEQUENCE [LARGE SCALE GENOMIC DNA]</scope>
</reference>
<dbReference type="GO" id="GO:0030125">
    <property type="term" value="C:clathrin vesicle coat"/>
    <property type="evidence" value="ECO:0007669"/>
    <property type="project" value="TreeGrafter"/>
</dbReference>
<evidence type="ECO:0000313" key="8">
    <source>
        <dbReference type="Proteomes" id="UP000694853"/>
    </source>
</evidence>
<dbReference type="GO" id="GO:0005794">
    <property type="term" value="C:Golgi apparatus"/>
    <property type="evidence" value="ECO:0007669"/>
    <property type="project" value="UniProtKB-SubCell"/>
</dbReference>
<dbReference type="PROSITE" id="PS50942">
    <property type="entry name" value="ENTH"/>
    <property type="match status" value="1"/>
</dbReference>
<evidence type="ECO:0000256" key="4">
    <source>
        <dbReference type="ARBA" id="ARBA00023034"/>
    </source>
</evidence>
<dbReference type="GO" id="GO:0006897">
    <property type="term" value="P:endocytosis"/>
    <property type="evidence" value="ECO:0007669"/>
    <property type="project" value="TreeGrafter"/>
</dbReference>
<feature type="compositionally biased region" description="Polar residues" evidence="6">
    <location>
        <begin position="533"/>
        <end position="545"/>
    </location>
</feature>
<dbReference type="FunFam" id="1.25.40.90:FF:000006">
    <property type="entry name" value="Clathrin interactor 1"/>
    <property type="match status" value="1"/>
</dbReference>
<dbReference type="GeneID" id="113846400"/>
<dbReference type="CDD" id="cd03571">
    <property type="entry name" value="ENTH"/>
    <property type="match status" value="1"/>
</dbReference>
<feature type="compositionally biased region" description="Basic and acidic residues" evidence="6">
    <location>
        <begin position="194"/>
        <end position="220"/>
    </location>
</feature>
<feature type="region of interest" description="Disordered" evidence="6">
    <location>
        <begin position="505"/>
        <end position="552"/>
    </location>
</feature>
<dbReference type="InterPro" id="IPR008942">
    <property type="entry name" value="ENTH_VHS"/>
</dbReference>
<evidence type="ECO:0000256" key="3">
    <source>
        <dbReference type="ARBA" id="ARBA00010130"/>
    </source>
</evidence>
<dbReference type="AlphaFoldDB" id="A0A8B8JGB6"/>
<dbReference type="Proteomes" id="UP000694853">
    <property type="component" value="Unplaced"/>
</dbReference>